<evidence type="ECO:0000256" key="1">
    <source>
        <dbReference type="SAM" id="SignalP"/>
    </source>
</evidence>
<dbReference type="OrthoDB" id="10437629at2759"/>
<feature type="chain" id="PRO_5029605633" evidence="1">
    <location>
        <begin position="21"/>
        <end position="423"/>
    </location>
</feature>
<gene>
    <name evidence="2" type="ORF">FOZ60_016303</name>
</gene>
<dbReference type="EMBL" id="JABANP010000086">
    <property type="protein sequence ID" value="KAF4691071.1"/>
    <property type="molecule type" value="Genomic_DNA"/>
</dbReference>
<proteinExistence type="predicted"/>
<feature type="signal peptide" evidence="1">
    <location>
        <begin position="1"/>
        <end position="20"/>
    </location>
</feature>
<evidence type="ECO:0000313" key="2">
    <source>
        <dbReference type="EMBL" id="KAF4691071.1"/>
    </source>
</evidence>
<accession>A0A7J6P6U1</accession>
<reference evidence="2 3" key="1">
    <citation type="submission" date="2020-04" db="EMBL/GenBank/DDBJ databases">
        <title>Perkinsus olseni comparative genomics.</title>
        <authorList>
            <person name="Bogema D.R."/>
        </authorList>
    </citation>
    <scope>NUCLEOTIDE SEQUENCE [LARGE SCALE GENOMIC DNA]</scope>
    <source>
        <strain evidence="2">00978-12</strain>
    </source>
</reference>
<name>A0A7J6P6U1_PEROL</name>
<sequence>MRNLPAAAACLALIVQNIHAATASASGRKPKRKKWKVPSLQRLLSRGGKPKQDMEVVEGVVKEPSYTAVGYSGGVLPAFAIGCHLIVGLPQDMAWFLARHAEAHLGIGKNEVKKARPRRKETCSLSYTFSPTEDITTTNGQGGDGGIVVGAEVGMLASAPSKGECALDYLYSWDNELPGMNRINIHPNLCNVLPHTQILDSRLSCTERLRRWGRPGLLLALQQQRDEPLKEDDLVVDFARSLQTEGSANSNTSLAGHVRAIKEKARMNRPEFPDLEEAPVFIREYVHSLFKLVSYTCYPIIVNVGRDVLSITLRSVLPGKLELHELEIIGSRVWGINDFSKASADLLHRIQKDSRQVTGSYGTALCEEQLFEYAKTIEKRHECSDDASKPVLGPTFNATDEERKGIQLEAAATLIYNTVTGVC</sequence>
<keyword evidence="1" id="KW-0732">Signal</keyword>
<evidence type="ECO:0000313" key="3">
    <source>
        <dbReference type="Proteomes" id="UP000541610"/>
    </source>
</evidence>
<organism evidence="2 3">
    <name type="scientific">Perkinsus olseni</name>
    <name type="common">Perkinsus atlanticus</name>
    <dbReference type="NCBI Taxonomy" id="32597"/>
    <lineage>
        <taxon>Eukaryota</taxon>
        <taxon>Sar</taxon>
        <taxon>Alveolata</taxon>
        <taxon>Perkinsozoa</taxon>
        <taxon>Perkinsea</taxon>
        <taxon>Perkinsida</taxon>
        <taxon>Perkinsidae</taxon>
        <taxon>Perkinsus</taxon>
    </lineage>
</organism>
<dbReference type="Proteomes" id="UP000541610">
    <property type="component" value="Unassembled WGS sequence"/>
</dbReference>
<dbReference type="AlphaFoldDB" id="A0A7J6P6U1"/>
<protein>
    <submittedName>
        <fullName evidence="2">Uncharacterized protein</fullName>
    </submittedName>
</protein>
<comment type="caution">
    <text evidence="2">The sequence shown here is derived from an EMBL/GenBank/DDBJ whole genome shotgun (WGS) entry which is preliminary data.</text>
</comment>